<dbReference type="Pfam" id="PF03717">
    <property type="entry name" value="PBP_dimer"/>
    <property type="match status" value="1"/>
</dbReference>
<protein>
    <submittedName>
        <fullName evidence="6">Cell division protein FtsI [Peptidoglycan synthetase]</fullName>
        <ecNumber evidence="6">2.4.1.129</ecNumber>
    </submittedName>
</protein>
<dbReference type="GO" id="GO:0071555">
    <property type="term" value="P:cell wall organization"/>
    <property type="evidence" value="ECO:0007669"/>
    <property type="project" value="TreeGrafter"/>
</dbReference>
<keyword evidence="6" id="KW-0328">Glycosyltransferase</keyword>
<dbReference type="AlphaFoldDB" id="A0A171DEP8"/>
<keyword evidence="6" id="KW-0808">Transferase</keyword>
<keyword evidence="6" id="KW-0132">Cell division</keyword>
<dbReference type="Gene3D" id="3.90.1310.10">
    <property type="entry name" value="Penicillin-binding protein 2a (Domain 2)"/>
    <property type="match status" value="1"/>
</dbReference>
<evidence type="ECO:0000259" key="4">
    <source>
        <dbReference type="Pfam" id="PF00905"/>
    </source>
</evidence>
<evidence type="ECO:0000313" key="7">
    <source>
        <dbReference type="Proteomes" id="UP000182631"/>
    </source>
</evidence>
<feature type="domain" description="Penicillin-binding protein transpeptidase" evidence="4">
    <location>
        <begin position="244"/>
        <end position="552"/>
    </location>
</feature>
<keyword evidence="7" id="KW-1185">Reference proteome</keyword>
<keyword evidence="3" id="KW-0472">Membrane</keyword>
<feature type="domain" description="Penicillin-binding protein dimerisation" evidence="5">
    <location>
        <begin position="48"/>
        <end position="167"/>
    </location>
</feature>
<evidence type="ECO:0000256" key="3">
    <source>
        <dbReference type="ARBA" id="ARBA00023136"/>
    </source>
</evidence>
<dbReference type="GO" id="GO:0008658">
    <property type="term" value="F:penicillin binding"/>
    <property type="evidence" value="ECO:0007669"/>
    <property type="project" value="InterPro"/>
</dbReference>
<dbReference type="Gene3D" id="3.30.450.330">
    <property type="match status" value="1"/>
</dbReference>
<evidence type="ECO:0000259" key="5">
    <source>
        <dbReference type="Pfam" id="PF03717"/>
    </source>
</evidence>
<dbReference type="InterPro" id="IPR005311">
    <property type="entry name" value="PBP_dimer"/>
</dbReference>
<dbReference type="InterPro" id="IPR050515">
    <property type="entry name" value="Beta-lactam/transpept"/>
</dbReference>
<dbReference type="Proteomes" id="UP000182631">
    <property type="component" value="Unassembled WGS sequence"/>
</dbReference>
<dbReference type="GO" id="GO:0016757">
    <property type="term" value="F:glycosyltransferase activity"/>
    <property type="evidence" value="ECO:0007669"/>
    <property type="project" value="UniProtKB-KW"/>
</dbReference>
<dbReference type="Gene3D" id="3.40.710.10">
    <property type="entry name" value="DD-peptidase/beta-lactamase superfamily"/>
    <property type="match status" value="1"/>
</dbReference>
<dbReference type="PANTHER" id="PTHR30627:SF1">
    <property type="entry name" value="PEPTIDOGLYCAN D,D-TRANSPEPTIDASE FTSI"/>
    <property type="match status" value="1"/>
</dbReference>
<evidence type="ECO:0000256" key="2">
    <source>
        <dbReference type="ARBA" id="ARBA00007171"/>
    </source>
</evidence>
<keyword evidence="6" id="KW-0131">Cell cycle</keyword>
<accession>A0A171DEP8</accession>
<name>A0A171DEP8_9SYNE</name>
<proteinExistence type="inferred from homology"/>
<organism evidence="6 7">
    <name type="scientific">Candidatus Synechococcus spongiarum</name>
    <dbReference type="NCBI Taxonomy" id="431041"/>
    <lineage>
        <taxon>Bacteria</taxon>
        <taxon>Bacillati</taxon>
        <taxon>Cyanobacteriota</taxon>
        <taxon>Cyanophyceae</taxon>
        <taxon>Synechococcales</taxon>
        <taxon>Synechococcaceae</taxon>
        <taxon>Synechococcus</taxon>
    </lineage>
</organism>
<gene>
    <name evidence="6" type="ORF">FLM9_172</name>
</gene>
<comment type="subcellular location">
    <subcellularLocation>
        <location evidence="1">Membrane</location>
    </subcellularLocation>
</comment>
<dbReference type="SUPFAM" id="SSF56601">
    <property type="entry name" value="beta-lactamase/transpeptidase-like"/>
    <property type="match status" value="1"/>
</dbReference>
<dbReference type="EMBL" id="FITM01000019">
    <property type="protein sequence ID" value="SAY38314.1"/>
    <property type="molecule type" value="Genomic_DNA"/>
</dbReference>
<dbReference type="InterPro" id="IPR036138">
    <property type="entry name" value="PBP_dimer_sf"/>
</dbReference>
<sequence length="570" mass="63231">MRLVLVFLLLLLPVLGLAGRLFWLQLVQGDVLAQQAPSRQMPSAQSFATRRPIIDRQGEILAWDEMRVRVWAHPVYFQFPGDRDGRQRSAAEVSQRLAPVLGLSSAELEQRLLGQESGIRLLEHLSLETGEAVKALDISGIDVEIYPQRRYPQGELFANVVGFLNLERQPQAGLELSRNAQLLQGERSLWLLRSGDNAVLPVHLSMDTIQDDAMQLQLSLDTRLQRAAHTALSAAMGEWKAARGAVMVMDVHNGELLALASQPSYDPSRFWQAQPRQFREWSVEDLYEPGSTFKPINLVIALEEDLIDGNSTVQDTGSVDVGSWKIRNNQDRIHGVITMPRLLQVSSNVGMVKTMLQLPQERYWQRLHNLEIEQVPDTDLPGAAAGQLTPPQVFRSDPIYAATASFGQGIALSPLKLLQLHAALANGGWLVRPHVVRGLRNVDTMKTATHLPRRKRIFQEASTATVRSWMETATTLAQVPVARIHSYPTAGKTGTSQKARQGRYDPEAVITSFVTHLPTDDPRFVVLVVVDEPRGEETYGSTVALPVAYRVIDSMVALDNLLLPDHGAAG</sequence>
<dbReference type="Pfam" id="PF00905">
    <property type="entry name" value="Transpeptidase"/>
    <property type="match status" value="1"/>
</dbReference>
<dbReference type="PANTHER" id="PTHR30627">
    <property type="entry name" value="PEPTIDOGLYCAN D,D-TRANSPEPTIDASE"/>
    <property type="match status" value="1"/>
</dbReference>
<reference evidence="7" key="1">
    <citation type="submission" date="2016-02" db="EMBL/GenBank/DDBJ databases">
        <authorList>
            <person name="liu f."/>
        </authorList>
    </citation>
    <scope>NUCLEOTIDE SEQUENCE [LARGE SCALE GENOMIC DNA]</scope>
</reference>
<dbReference type="OrthoDB" id="9770103at2"/>
<evidence type="ECO:0000256" key="1">
    <source>
        <dbReference type="ARBA" id="ARBA00004370"/>
    </source>
</evidence>
<dbReference type="GO" id="GO:0005886">
    <property type="term" value="C:plasma membrane"/>
    <property type="evidence" value="ECO:0007669"/>
    <property type="project" value="TreeGrafter"/>
</dbReference>
<dbReference type="EC" id="2.4.1.129" evidence="6"/>
<dbReference type="InterPro" id="IPR012338">
    <property type="entry name" value="Beta-lactam/transpept-like"/>
</dbReference>
<dbReference type="GO" id="GO:0051301">
    <property type="term" value="P:cell division"/>
    <property type="evidence" value="ECO:0007669"/>
    <property type="project" value="UniProtKB-KW"/>
</dbReference>
<dbReference type="InterPro" id="IPR001460">
    <property type="entry name" value="PCN-bd_Tpept"/>
</dbReference>
<evidence type="ECO:0000313" key="6">
    <source>
        <dbReference type="EMBL" id="SAY38314.1"/>
    </source>
</evidence>
<dbReference type="SUPFAM" id="SSF56519">
    <property type="entry name" value="Penicillin binding protein dimerisation domain"/>
    <property type="match status" value="1"/>
</dbReference>
<comment type="similarity">
    <text evidence="2">Belongs to the transpeptidase family.</text>
</comment>